<evidence type="ECO:0000313" key="2">
    <source>
        <dbReference type="Proteomes" id="UP000004259"/>
    </source>
</evidence>
<dbReference type="EMBL" id="ADKM02000031">
    <property type="protein sequence ID" value="EGC04307.1"/>
    <property type="molecule type" value="Genomic_DNA"/>
</dbReference>
<organism evidence="1 2">
    <name type="scientific">Ruminococcus albus 8</name>
    <dbReference type="NCBI Taxonomy" id="246199"/>
    <lineage>
        <taxon>Bacteria</taxon>
        <taxon>Bacillati</taxon>
        <taxon>Bacillota</taxon>
        <taxon>Clostridia</taxon>
        <taxon>Eubacteriales</taxon>
        <taxon>Oscillospiraceae</taxon>
        <taxon>Ruminococcus</taxon>
    </lineage>
</organism>
<keyword evidence="2" id="KW-1185">Reference proteome</keyword>
<comment type="caution">
    <text evidence="1">The sequence shown here is derived from an EMBL/GenBank/DDBJ whole genome shotgun (WGS) entry which is preliminary data.</text>
</comment>
<protein>
    <submittedName>
        <fullName evidence="1">Uncharacterized protein</fullName>
    </submittedName>
</protein>
<dbReference type="AlphaFoldDB" id="E9S8W2"/>
<dbReference type="RefSeq" id="WP_002847461.1">
    <property type="nucleotide sequence ID" value="NZ_ADKM02000031.1"/>
</dbReference>
<accession>E9S8W2</accession>
<proteinExistence type="predicted"/>
<evidence type="ECO:0000313" key="1">
    <source>
        <dbReference type="EMBL" id="EGC04307.1"/>
    </source>
</evidence>
<gene>
    <name evidence="1" type="ORF">CUS_5607</name>
</gene>
<sequence length="80" mass="9397">MITVRKKSLFLRHMEVSQWKKTVIKVDPFVSVNGIKFGTAREKVHEILGKPEDSFFKGDDDIETDVYSCFHTCYDSEYKF</sequence>
<dbReference type="STRING" id="246199.CUS_5607"/>
<name>E9S8W2_RUMAL</name>
<reference evidence="1" key="1">
    <citation type="submission" date="2011-02" db="EMBL/GenBank/DDBJ databases">
        <authorList>
            <person name="Nelson K.E."/>
            <person name="Sutton G."/>
            <person name="Torralba M."/>
            <person name="Durkin S."/>
            <person name="Harkins D."/>
            <person name="Montgomery R."/>
            <person name="Ziemer C."/>
            <person name="Klaassens E."/>
            <person name="Ocuiv P."/>
            <person name="Morrison M."/>
        </authorList>
    </citation>
    <scope>NUCLEOTIDE SEQUENCE [LARGE SCALE GENOMIC DNA]</scope>
    <source>
        <strain evidence="1">8</strain>
    </source>
</reference>
<dbReference type="Proteomes" id="UP000004259">
    <property type="component" value="Unassembled WGS sequence"/>
</dbReference>